<evidence type="ECO:0000259" key="1">
    <source>
        <dbReference type="SMART" id="SM00382"/>
    </source>
</evidence>
<dbReference type="SMART" id="SM00382">
    <property type="entry name" value="AAA"/>
    <property type="match status" value="1"/>
</dbReference>
<accession>A0A951MI65</accession>
<gene>
    <name evidence="2" type="ORF">EGN73_20565</name>
</gene>
<dbReference type="InterPro" id="IPR041682">
    <property type="entry name" value="AAA_14"/>
</dbReference>
<comment type="caution">
    <text evidence="2">The sequence shown here is derived from an EMBL/GenBank/DDBJ whole genome shotgun (WGS) entry which is preliminary data.</text>
</comment>
<keyword evidence="3" id="KW-1185">Reference proteome</keyword>
<protein>
    <recommendedName>
        <fullName evidence="1">AAA+ ATPase domain-containing protein</fullName>
    </recommendedName>
</protein>
<proteinExistence type="predicted"/>
<reference evidence="2 3" key="1">
    <citation type="journal article" date="2020" name="Syst. Appl. Microbiol.">
        <title>Arthrospiribacter ruber gen. nov., sp. nov., a novel bacterium isolated from Arthrospira cultures.</title>
        <authorList>
            <person name="Waleron M."/>
            <person name="Misztak A."/>
            <person name="Waleron M.M."/>
            <person name="Furmaniak M."/>
            <person name="Mrozik A."/>
            <person name="Waleron K."/>
        </authorList>
    </citation>
    <scope>NUCLEOTIDE SEQUENCE [LARGE SCALE GENOMIC DNA]</scope>
    <source>
        <strain evidence="2 3">DPMB0001</strain>
    </source>
</reference>
<feature type="domain" description="AAA+ ATPase" evidence="1">
    <location>
        <begin position="30"/>
        <end position="146"/>
    </location>
</feature>
<dbReference type="RefSeq" id="WP_219293845.1">
    <property type="nucleotide sequence ID" value="NZ_RPHB01000012.1"/>
</dbReference>
<evidence type="ECO:0000313" key="2">
    <source>
        <dbReference type="EMBL" id="MBW3470185.1"/>
    </source>
</evidence>
<dbReference type="PANTHER" id="PTHR42990:SF1">
    <property type="entry name" value="AAA+ ATPASE DOMAIN-CONTAINING PROTEIN"/>
    <property type="match status" value="1"/>
</dbReference>
<dbReference type="EMBL" id="RPHB01000012">
    <property type="protein sequence ID" value="MBW3470185.1"/>
    <property type="molecule type" value="Genomic_DNA"/>
</dbReference>
<evidence type="ECO:0000313" key="3">
    <source>
        <dbReference type="Proteomes" id="UP000727490"/>
    </source>
</evidence>
<name>A0A951MI65_9BACT</name>
<dbReference type="Proteomes" id="UP000727490">
    <property type="component" value="Unassembled WGS sequence"/>
</dbReference>
<dbReference type="InterPro" id="IPR003593">
    <property type="entry name" value="AAA+_ATPase"/>
</dbReference>
<dbReference type="PANTHER" id="PTHR42990">
    <property type="entry name" value="ATPASE"/>
    <property type="match status" value="1"/>
</dbReference>
<dbReference type="AlphaFoldDB" id="A0A951MI65"/>
<dbReference type="Pfam" id="PF13173">
    <property type="entry name" value="AAA_14"/>
    <property type="match status" value="1"/>
</dbReference>
<sequence length="398" mass="46189">MEALINRYRNLLLSLKTDFKRSHYYKINWKGRAICILGARGTGKSTLMLQYLKENLPLEKSLYLSLDDLYFKHENLINVAERFYQLGGRNLLLDEVHKYENWQRAVKNIYDFYPDLKLIISGSSILDLQKSQADLSRRLVYYELPELSFREYLSLKLKIELKQFTLTQVLKNHSKITDQILSSVPDPMLHFEHYKKRGAYPFFLEDEIDYVSKINQLINVIIDYDLPEGKDVSTSTQTKLKRLLYLLSTSVPFSPNITKLAEKTETTRPRLLEMLHMLEVSKLIKSLRSSSKGFSMMNKPDKIYLANTNLIYALALENQNQGNVRETFFYNQLENSGSILTTAKNGDFLVDGQFEFEVGGKNKTFNQIANIPDSYIAADEMVYGTGNKIPLYLFGFLY</sequence>
<organism evidence="2 3">
    <name type="scientific">Arthrospiribacter ruber</name>
    <dbReference type="NCBI Taxonomy" id="2487934"/>
    <lineage>
        <taxon>Bacteria</taxon>
        <taxon>Pseudomonadati</taxon>
        <taxon>Bacteroidota</taxon>
        <taxon>Cytophagia</taxon>
        <taxon>Cytophagales</taxon>
        <taxon>Cyclobacteriaceae</taxon>
        <taxon>Arthrospiribacter</taxon>
    </lineage>
</organism>